<gene>
    <name evidence="1" type="ORF">CK203_095898</name>
</gene>
<evidence type="ECO:0000313" key="2">
    <source>
        <dbReference type="Proteomes" id="UP000288805"/>
    </source>
</evidence>
<dbReference type="EMBL" id="QGNW01001673">
    <property type="protein sequence ID" value="RVW33523.1"/>
    <property type="molecule type" value="Genomic_DNA"/>
</dbReference>
<proteinExistence type="predicted"/>
<reference evidence="1 2" key="1">
    <citation type="journal article" date="2018" name="PLoS Genet.">
        <title>Population sequencing reveals clonal diversity and ancestral inbreeding in the grapevine cultivar Chardonnay.</title>
        <authorList>
            <person name="Roach M.J."/>
            <person name="Johnson D.L."/>
            <person name="Bohlmann J."/>
            <person name="van Vuuren H.J."/>
            <person name="Jones S.J."/>
            <person name="Pretorius I.S."/>
            <person name="Schmidt S.A."/>
            <person name="Borneman A.R."/>
        </authorList>
    </citation>
    <scope>NUCLEOTIDE SEQUENCE [LARGE SCALE GENOMIC DNA]</scope>
    <source>
        <strain evidence="2">cv. Chardonnay</strain>
        <tissue evidence="1">Leaf</tissue>
    </source>
</reference>
<comment type="caution">
    <text evidence="1">The sequence shown here is derived from an EMBL/GenBank/DDBJ whole genome shotgun (WGS) entry which is preliminary data.</text>
</comment>
<name>A0A438DDG9_VITVI</name>
<accession>A0A438DDG9</accession>
<protein>
    <submittedName>
        <fullName evidence="1">Uncharacterized protein</fullName>
    </submittedName>
</protein>
<organism evidence="1 2">
    <name type="scientific">Vitis vinifera</name>
    <name type="common">Grape</name>
    <dbReference type="NCBI Taxonomy" id="29760"/>
    <lineage>
        <taxon>Eukaryota</taxon>
        <taxon>Viridiplantae</taxon>
        <taxon>Streptophyta</taxon>
        <taxon>Embryophyta</taxon>
        <taxon>Tracheophyta</taxon>
        <taxon>Spermatophyta</taxon>
        <taxon>Magnoliopsida</taxon>
        <taxon>eudicotyledons</taxon>
        <taxon>Gunneridae</taxon>
        <taxon>Pentapetalae</taxon>
        <taxon>rosids</taxon>
        <taxon>Vitales</taxon>
        <taxon>Vitaceae</taxon>
        <taxon>Viteae</taxon>
        <taxon>Vitis</taxon>
    </lineage>
</organism>
<dbReference type="AlphaFoldDB" id="A0A438DDG9"/>
<sequence>METLQDFNFTLQYHPRKANVVVDALSRKVQCVLSGLVVYEWKMYDYISEFNPCFDVHDSGACFCTLVAQPTILQKVIEVQRKDTKLEGMCSQIMVKEEVMKEAHHSRFAVHPGETKMYHDLRVVTTTTYSRMEVGSCEDGLCDGVAKNFPK</sequence>
<evidence type="ECO:0000313" key="1">
    <source>
        <dbReference type="EMBL" id="RVW33523.1"/>
    </source>
</evidence>
<dbReference type="Proteomes" id="UP000288805">
    <property type="component" value="Unassembled WGS sequence"/>
</dbReference>